<proteinExistence type="predicted"/>
<name>A0A8J2JAL7_9HEXA</name>
<evidence type="ECO:0000256" key="1">
    <source>
        <dbReference type="SAM" id="MobiDB-lite"/>
    </source>
</evidence>
<gene>
    <name evidence="2" type="ORF">AFUS01_LOCUS179</name>
</gene>
<protein>
    <recommendedName>
        <fullName evidence="4">Phospholipid scramblase</fullName>
    </recommendedName>
</protein>
<sequence>MSRRQRSKEDEITSDDEDLTWRLEEEVHSQSLEIDSQSPEIVDFRGRSPGSAFTVTTQPESRGERHRSMEWKTWNGSRMLEDSLDIYGKRPVGLASLAVSASVLVEAEPRDWCGDWDTAYSIKGEGFPEQTLMFRASQEFQCCAFGSLQNIVIRDLDSQPIGRVCYKEKSWFRGKLALGIYAPVDLLVGTGEEFNNFGICSSPKFQLRNSEGEELFLVEYNKHLCSGESQFLIQNNDGSHDVAKILSKSQHGIRLRFSTKTSLTLKIILLGFCIGILHKDYKQEFQDGA</sequence>
<dbReference type="AlphaFoldDB" id="A0A8J2JAL7"/>
<evidence type="ECO:0008006" key="4">
    <source>
        <dbReference type="Google" id="ProtNLM"/>
    </source>
</evidence>
<reference evidence="2" key="1">
    <citation type="submission" date="2021-06" db="EMBL/GenBank/DDBJ databases">
        <authorList>
            <person name="Hodson N. C."/>
            <person name="Mongue J. A."/>
            <person name="Jaron S. K."/>
        </authorList>
    </citation>
    <scope>NUCLEOTIDE SEQUENCE</scope>
</reference>
<keyword evidence="3" id="KW-1185">Reference proteome</keyword>
<feature type="compositionally biased region" description="Polar residues" evidence="1">
    <location>
        <begin position="51"/>
        <end position="60"/>
    </location>
</feature>
<organism evidence="2 3">
    <name type="scientific">Allacma fusca</name>
    <dbReference type="NCBI Taxonomy" id="39272"/>
    <lineage>
        <taxon>Eukaryota</taxon>
        <taxon>Metazoa</taxon>
        <taxon>Ecdysozoa</taxon>
        <taxon>Arthropoda</taxon>
        <taxon>Hexapoda</taxon>
        <taxon>Collembola</taxon>
        <taxon>Symphypleona</taxon>
        <taxon>Sminthuridae</taxon>
        <taxon>Allacma</taxon>
    </lineage>
</organism>
<evidence type="ECO:0000313" key="2">
    <source>
        <dbReference type="EMBL" id="CAG7633420.1"/>
    </source>
</evidence>
<dbReference type="EMBL" id="CAJVCH010000659">
    <property type="protein sequence ID" value="CAG7633420.1"/>
    <property type="molecule type" value="Genomic_DNA"/>
</dbReference>
<comment type="caution">
    <text evidence="2">The sequence shown here is derived from an EMBL/GenBank/DDBJ whole genome shotgun (WGS) entry which is preliminary data.</text>
</comment>
<accession>A0A8J2JAL7</accession>
<feature type="region of interest" description="Disordered" evidence="1">
    <location>
        <begin position="45"/>
        <end position="66"/>
    </location>
</feature>
<evidence type="ECO:0000313" key="3">
    <source>
        <dbReference type="Proteomes" id="UP000708208"/>
    </source>
</evidence>
<dbReference type="Proteomes" id="UP000708208">
    <property type="component" value="Unassembled WGS sequence"/>
</dbReference>